<dbReference type="PANTHER" id="PTHR30572:SF9">
    <property type="entry name" value="ABC TRANSPORTER PERMEASE PROTEIN"/>
    <property type="match status" value="1"/>
</dbReference>
<feature type="transmembrane region" description="Helical" evidence="8">
    <location>
        <begin position="283"/>
        <end position="306"/>
    </location>
</feature>
<reference evidence="11" key="1">
    <citation type="submission" date="2019-08" db="EMBL/GenBank/DDBJ databases">
        <title>Complete genome sequence of a mangrove-derived Streptomyces xiamenensis.</title>
        <authorList>
            <person name="Xu J."/>
        </authorList>
    </citation>
    <scope>NUCLEOTIDE SEQUENCE</scope>
    <source>
        <strain evidence="11">318</strain>
    </source>
</reference>
<keyword evidence="2" id="KW-1003">Cell membrane</keyword>
<evidence type="ECO:0000256" key="4">
    <source>
        <dbReference type="ARBA" id="ARBA00022989"/>
    </source>
</evidence>
<evidence type="ECO:0000259" key="10">
    <source>
        <dbReference type="Pfam" id="PF12704"/>
    </source>
</evidence>
<accession>A0A0F7FTE2</accession>
<keyword evidence="12" id="KW-1185">Reference proteome</keyword>
<feature type="transmembrane region" description="Helical" evidence="8">
    <location>
        <begin position="382"/>
        <end position="405"/>
    </location>
</feature>
<evidence type="ECO:0000313" key="11">
    <source>
        <dbReference type="EMBL" id="AKG43652.1"/>
    </source>
</evidence>
<keyword evidence="5 8" id="KW-0472">Membrane</keyword>
<evidence type="ECO:0000256" key="2">
    <source>
        <dbReference type="ARBA" id="ARBA00022475"/>
    </source>
</evidence>
<feature type="domain" description="ABC3 transporter permease C-terminal" evidence="9">
    <location>
        <begin position="289"/>
        <end position="409"/>
    </location>
</feature>
<organism evidence="11 12">
    <name type="scientific">Streptomyces xiamenensis</name>
    <dbReference type="NCBI Taxonomy" id="408015"/>
    <lineage>
        <taxon>Bacteria</taxon>
        <taxon>Bacillati</taxon>
        <taxon>Actinomycetota</taxon>
        <taxon>Actinomycetes</taxon>
        <taxon>Kitasatosporales</taxon>
        <taxon>Streptomycetaceae</taxon>
        <taxon>Streptomyces</taxon>
    </lineage>
</organism>
<evidence type="ECO:0000256" key="1">
    <source>
        <dbReference type="ARBA" id="ARBA00004651"/>
    </source>
</evidence>
<dbReference type="PATRIC" id="fig|408015.6.peg.2303"/>
<evidence type="ECO:0000256" key="6">
    <source>
        <dbReference type="ARBA" id="ARBA00038076"/>
    </source>
</evidence>
<dbReference type="HOGENOM" id="CLU_039499_1_1_11"/>
<evidence type="ECO:0000256" key="7">
    <source>
        <dbReference type="SAM" id="MobiDB-lite"/>
    </source>
</evidence>
<dbReference type="InterPro" id="IPR050250">
    <property type="entry name" value="Macrolide_Exporter_MacB"/>
</dbReference>
<dbReference type="Pfam" id="PF02687">
    <property type="entry name" value="FtsX"/>
    <property type="match status" value="1"/>
</dbReference>
<dbReference type="KEGG" id="sxi:SXIM_22680"/>
<dbReference type="Pfam" id="PF12704">
    <property type="entry name" value="MacB_PCD"/>
    <property type="match status" value="1"/>
</dbReference>
<name>A0A0F7FTE2_9ACTN</name>
<protein>
    <submittedName>
        <fullName evidence="11">ABC transporter, permease protein</fullName>
    </submittedName>
</protein>
<evidence type="ECO:0000313" key="12">
    <source>
        <dbReference type="Proteomes" id="UP000034034"/>
    </source>
</evidence>
<dbReference type="InterPro" id="IPR025857">
    <property type="entry name" value="MacB_PCD"/>
</dbReference>
<feature type="region of interest" description="Disordered" evidence="7">
    <location>
        <begin position="91"/>
        <end position="117"/>
    </location>
</feature>
<keyword evidence="4 8" id="KW-1133">Transmembrane helix</keyword>
<evidence type="ECO:0000256" key="3">
    <source>
        <dbReference type="ARBA" id="ARBA00022692"/>
    </source>
</evidence>
<dbReference type="Proteomes" id="UP000034034">
    <property type="component" value="Chromosome"/>
</dbReference>
<comment type="subcellular location">
    <subcellularLocation>
        <location evidence="1">Cell membrane</location>
        <topology evidence="1">Multi-pass membrane protein</topology>
    </subcellularLocation>
</comment>
<feature type="transmembrane region" description="Helical" evidence="8">
    <location>
        <begin position="336"/>
        <end position="357"/>
    </location>
</feature>
<sequence>MLCGMNFVKRAAHSLAARKGRTAMLLGIFLVIGVLLLGSSLLRGATARQEADAQRRIGVDVTVRGDGLTTDTAAALGGSPLVERYNPILRGTTAPPGLDPVTSDAPEPAGAGDDARDGVGGDGLALSGIRDSGLLPDFARGRMELVAGRGITAHDADHQVLLLEERLAERNGLRVGDTVELASPDGAVRTSFEIIGLYRTPLPTPAAWVPPRDIPANQLYAPLPAVSALGFGSALDEVALTAGSPDAARELAALAEELLGPDGFRADVNDKAYREQVEPLQRVGVLAGVFGWLTSLGGAAVLGLIVTLEIRSRRAELGMLLSLGERKWKLLGQHTAEAVAVAVPALALAAALGLVLARPAGEALLPPSPDGPTPLLMTAGDVGSVAAIGLGIALAATVLPGAAIVRLHPRSLLTHSE</sequence>
<evidence type="ECO:0000256" key="5">
    <source>
        <dbReference type="ARBA" id="ARBA00023136"/>
    </source>
</evidence>
<dbReference type="STRING" id="408015.SXIM_22680"/>
<dbReference type="GO" id="GO:0022857">
    <property type="term" value="F:transmembrane transporter activity"/>
    <property type="evidence" value="ECO:0007669"/>
    <property type="project" value="TreeGrafter"/>
</dbReference>
<evidence type="ECO:0000256" key="8">
    <source>
        <dbReference type="SAM" id="Phobius"/>
    </source>
</evidence>
<dbReference type="GO" id="GO:0005886">
    <property type="term" value="C:plasma membrane"/>
    <property type="evidence" value="ECO:0007669"/>
    <property type="project" value="UniProtKB-SubCell"/>
</dbReference>
<comment type="similarity">
    <text evidence="6">Belongs to the ABC-4 integral membrane protein family.</text>
</comment>
<feature type="domain" description="MacB-like periplasmic core" evidence="10">
    <location>
        <begin position="23"/>
        <end position="254"/>
    </location>
</feature>
<dbReference type="PANTHER" id="PTHR30572">
    <property type="entry name" value="MEMBRANE COMPONENT OF TRANSPORTER-RELATED"/>
    <property type="match status" value="1"/>
</dbReference>
<proteinExistence type="inferred from homology"/>
<gene>
    <name evidence="11" type="ORF">SXIM_22680</name>
</gene>
<dbReference type="AlphaFoldDB" id="A0A0F7FTE2"/>
<evidence type="ECO:0000259" key="9">
    <source>
        <dbReference type="Pfam" id="PF02687"/>
    </source>
</evidence>
<keyword evidence="3 8" id="KW-0812">Transmembrane</keyword>
<dbReference type="InterPro" id="IPR003838">
    <property type="entry name" value="ABC3_permease_C"/>
</dbReference>
<dbReference type="EMBL" id="CP009922">
    <property type="protein sequence ID" value="AKG43652.1"/>
    <property type="molecule type" value="Genomic_DNA"/>
</dbReference>